<accession>A0AAJ5WXB2</accession>
<dbReference type="Proteomes" id="UP001213664">
    <property type="component" value="Chromosome"/>
</dbReference>
<sequence length="119" mass="13346">MPSEPIIYQRAAKMRRALTPPEARLWACLKGGKLGGFKFRRQHPIGPYILDFYCAAARLGVEVDGAVHEQDGQAAHDMRRTAWLADQKIDVVRFPALSIRDGLDDVLTFLAGEVRARSR</sequence>
<protein>
    <submittedName>
        <fullName evidence="2">DUF559 domain-containing protein</fullName>
    </submittedName>
</protein>
<evidence type="ECO:0000259" key="1">
    <source>
        <dbReference type="Pfam" id="PF04480"/>
    </source>
</evidence>
<feature type="domain" description="DUF559" evidence="1">
    <location>
        <begin position="9"/>
        <end position="108"/>
    </location>
</feature>
<dbReference type="EMBL" id="CP119326">
    <property type="protein sequence ID" value="WEK38971.1"/>
    <property type="molecule type" value="Genomic_DNA"/>
</dbReference>
<dbReference type="InterPro" id="IPR047216">
    <property type="entry name" value="Endonuclease_DUF559_bact"/>
</dbReference>
<name>A0AAJ5WXB2_9CAUL</name>
<evidence type="ECO:0000313" key="2">
    <source>
        <dbReference type="EMBL" id="WEK38971.1"/>
    </source>
</evidence>
<dbReference type="Pfam" id="PF04480">
    <property type="entry name" value="DUF559"/>
    <property type="match status" value="1"/>
</dbReference>
<dbReference type="AlphaFoldDB" id="A0AAJ5WXB2"/>
<evidence type="ECO:0000313" key="3">
    <source>
        <dbReference type="Proteomes" id="UP001213664"/>
    </source>
</evidence>
<organism evidence="2 3">
    <name type="scientific">Candidatus Brevundimonas colombiensis</name>
    <dbReference type="NCBI Taxonomy" id="3121376"/>
    <lineage>
        <taxon>Bacteria</taxon>
        <taxon>Pseudomonadati</taxon>
        <taxon>Pseudomonadota</taxon>
        <taxon>Alphaproteobacteria</taxon>
        <taxon>Caulobacterales</taxon>
        <taxon>Caulobacteraceae</taxon>
        <taxon>Brevundimonas</taxon>
    </lineage>
</organism>
<dbReference type="InterPro" id="IPR011335">
    <property type="entry name" value="Restrct_endonuc-II-like"/>
</dbReference>
<proteinExistence type="predicted"/>
<dbReference type="SUPFAM" id="SSF52980">
    <property type="entry name" value="Restriction endonuclease-like"/>
    <property type="match status" value="1"/>
</dbReference>
<dbReference type="InterPro" id="IPR007569">
    <property type="entry name" value="DUF559"/>
</dbReference>
<dbReference type="PANTHER" id="PTHR38590">
    <property type="entry name" value="BLL0828 PROTEIN"/>
    <property type="match status" value="1"/>
</dbReference>
<dbReference type="PANTHER" id="PTHR38590:SF1">
    <property type="entry name" value="BLL0828 PROTEIN"/>
    <property type="match status" value="1"/>
</dbReference>
<reference evidence="2" key="1">
    <citation type="submission" date="2023-03" db="EMBL/GenBank/DDBJ databases">
        <title>Andean soil-derived lignocellulolytic bacterial consortium as a source of novel taxa and putative plastic-active enzymes.</title>
        <authorList>
            <person name="Diaz-Garcia L."/>
            <person name="Chuvochina M."/>
            <person name="Feuerriegel G."/>
            <person name="Bunk B."/>
            <person name="Sproer C."/>
            <person name="Streit W.R."/>
            <person name="Rodriguez L.M."/>
            <person name="Overmann J."/>
            <person name="Jimenez D.J."/>
        </authorList>
    </citation>
    <scope>NUCLEOTIDE SEQUENCE</scope>
    <source>
        <strain evidence="2">MAG 833</strain>
    </source>
</reference>
<dbReference type="Gene3D" id="3.40.960.10">
    <property type="entry name" value="VSR Endonuclease"/>
    <property type="match status" value="1"/>
</dbReference>
<dbReference type="CDD" id="cd01038">
    <property type="entry name" value="Endonuclease_DUF559"/>
    <property type="match status" value="1"/>
</dbReference>
<gene>
    <name evidence="2" type="ORF">P0Y50_10475</name>
</gene>